<dbReference type="RefSeq" id="WP_317901561.1">
    <property type="nucleotide sequence ID" value="NZ_JAIRBC010000008.1"/>
</dbReference>
<accession>A0AAE3EVG9</accession>
<dbReference type="Proteomes" id="UP001200642">
    <property type="component" value="Unassembled WGS sequence"/>
</dbReference>
<gene>
    <name evidence="1" type="ORF">K8352_06630</name>
</gene>
<evidence type="ECO:0000313" key="1">
    <source>
        <dbReference type="EMBL" id="MCG2460416.1"/>
    </source>
</evidence>
<dbReference type="AlphaFoldDB" id="A0AAE3EVG9"/>
<protein>
    <submittedName>
        <fullName evidence="1">PmoA family protein</fullName>
    </submittedName>
</protein>
<evidence type="ECO:0000313" key="2">
    <source>
        <dbReference type="Proteomes" id="UP001200642"/>
    </source>
</evidence>
<reference evidence="1" key="1">
    <citation type="submission" date="2023-02" db="EMBL/GenBank/DDBJ databases">
        <title>Genome of Flavobacteriaceae gen. nov. sp. strain F89.</title>
        <authorList>
            <person name="Wang Y."/>
        </authorList>
    </citation>
    <scope>NUCLEOTIDE SEQUENCE</scope>
    <source>
        <strain evidence="1">F89</strain>
    </source>
</reference>
<comment type="caution">
    <text evidence="1">The sequence shown here is derived from an EMBL/GenBank/DDBJ whole genome shotgun (WGS) entry which is preliminary data.</text>
</comment>
<dbReference type="InterPro" id="IPR029475">
    <property type="entry name" value="DUF6807"/>
</dbReference>
<proteinExistence type="predicted"/>
<sequence>MKLIKTVLPIVVLIFFAVDCKEKNKTVRQEEKEVKNAVTFFENDEAQKVDILVDGKLFTSYLYADDLPVLKKPVLYPIIAANGNIITRGYPLDPRPNERTDHPHHIGSWLNYGEVNDLDFWGNSDAIPEKYHNQMGTIKNEKIVSLKNQGNSAELTVDANWLKPDGSALLKEVTHFTFCAGDDRRTIDRVTTLTALDAPVLFNDTKEGMFAIRVARQLEHPSDKPVTLSDVHGNKTDVPILDNTGVTGHYLSSEGIEGEDVWGTRAKWVALYGTIDKKDVTVVIMDRPSNLGYPTYWHARGYGLFAANPLGQKVFSDGKEEMNLSLEPGKSVTFDYRIAIYDGKVDKLRLEEDWNKFAGN</sequence>
<dbReference type="EMBL" id="JAIRBC010000008">
    <property type="protein sequence ID" value="MCG2460416.1"/>
    <property type="molecule type" value="Genomic_DNA"/>
</dbReference>
<name>A0AAE3EVG9_9FLAO</name>
<dbReference type="Pfam" id="PF14100">
    <property type="entry name" value="DUF6807"/>
    <property type="match status" value="1"/>
</dbReference>
<organism evidence="1 2">
    <name type="scientific">Cerina litoralis</name>
    <dbReference type="NCBI Taxonomy" id="2874477"/>
    <lineage>
        <taxon>Bacteria</taxon>
        <taxon>Pseudomonadati</taxon>
        <taxon>Bacteroidota</taxon>
        <taxon>Flavobacteriia</taxon>
        <taxon>Flavobacteriales</taxon>
        <taxon>Flavobacteriaceae</taxon>
        <taxon>Cerina</taxon>
    </lineage>
</organism>
<keyword evidence="2" id="KW-1185">Reference proteome</keyword>